<dbReference type="OrthoDB" id="441329at2759"/>
<gene>
    <name evidence="4" type="ORF">PGLA1383_LOCUS43030</name>
</gene>
<dbReference type="GO" id="GO:0003723">
    <property type="term" value="F:RNA binding"/>
    <property type="evidence" value="ECO:0007669"/>
    <property type="project" value="UniProtKB-UniRule"/>
</dbReference>
<evidence type="ECO:0000313" key="5">
    <source>
        <dbReference type="Proteomes" id="UP000654075"/>
    </source>
</evidence>
<dbReference type="SUPFAM" id="SSF54791">
    <property type="entry name" value="Eukaryotic type KH-domain (KH-domain type I)"/>
    <property type="match status" value="6"/>
</dbReference>
<feature type="domain" description="K Homology" evidence="3">
    <location>
        <begin position="316"/>
        <end position="385"/>
    </location>
</feature>
<name>A0A813GPP2_POLGL</name>
<feature type="domain" description="K Homology" evidence="3">
    <location>
        <begin position="240"/>
        <end position="309"/>
    </location>
</feature>
<dbReference type="Gene3D" id="3.30.1370.10">
    <property type="entry name" value="K Homology domain, type 1"/>
    <property type="match status" value="6"/>
</dbReference>
<dbReference type="InterPro" id="IPR004087">
    <property type="entry name" value="KH_dom"/>
</dbReference>
<protein>
    <recommendedName>
        <fullName evidence="3">K Homology domain-containing protein</fullName>
    </recommendedName>
</protein>
<feature type="domain" description="K Homology" evidence="3">
    <location>
        <begin position="444"/>
        <end position="517"/>
    </location>
</feature>
<evidence type="ECO:0000256" key="1">
    <source>
        <dbReference type="ARBA" id="ARBA00022737"/>
    </source>
</evidence>
<dbReference type="PROSITE" id="PS50084">
    <property type="entry name" value="KH_TYPE_1"/>
    <property type="match status" value="6"/>
</dbReference>
<reference evidence="4" key="1">
    <citation type="submission" date="2021-02" db="EMBL/GenBank/DDBJ databases">
        <authorList>
            <person name="Dougan E. K."/>
            <person name="Rhodes N."/>
            <person name="Thang M."/>
            <person name="Chan C."/>
        </authorList>
    </citation>
    <scope>NUCLEOTIDE SEQUENCE</scope>
</reference>
<sequence>MRRSIWLKVKDVTNFISGRLALQPRNAKPVALPRCIVDALACMESIAVLIPTDRIARVIGKTGVGLKQIRESTGARVQVEQNPDATGALPSAATRRVELSGVSEQVAVSFALVIHKAFLGEQTCSVSVLIPADKAGSVVGRGGDNLRKVREECRVRISLEREPVVDANTNTQERMLALQGEMATMAQAMRMILGSPNAPNAFHVPAAMPLGLSFPAPVIPSALGFVGITGVVKPPGSDPDEIQLLMIVPDKLAGAVLGKGGAQVKQTASSAGCKVSMSTRDGTSDRRIVMMGNYSQLAAAQQIVFDQILEADHDFSEVLVTLLVRREAAGMVIGKQGASLKSIREQSSAKIQLAREEVEGHRPCTISGSLPNVLQAERLIVELVKNVPVESSSGGDVTMNGGAQIYSGLSLGPPFDLGFKRQDLSVPIPALVNVKPQRAPVDDQAEITKLLVPSQSAGAVIGKQGAGLKQLRESFGVHVEMQFAGESPHWSNDRVVILKGLLGARQLAVGAVLRMAFQSDEGEKCTLKVLVPSAQVGSVIGKQGSTLRAIREQCGIVAQVERDEVMGDRLVTAMGTLRQVSKAAGAILSILDGASYSQPNSVQELQLQHEVIAVPAAGQLLAQAMPAAVAMYPQVGPAPMVGALPNAFAQQSAQAQVIAGGAATGQWY</sequence>
<comment type="caution">
    <text evidence="4">The sequence shown here is derived from an EMBL/GenBank/DDBJ whole genome shotgun (WGS) entry which is preliminary data.</text>
</comment>
<dbReference type="Proteomes" id="UP000654075">
    <property type="component" value="Unassembled WGS sequence"/>
</dbReference>
<organism evidence="4 5">
    <name type="scientific">Polarella glacialis</name>
    <name type="common">Dinoflagellate</name>
    <dbReference type="NCBI Taxonomy" id="89957"/>
    <lineage>
        <taxon>Eukaryota</taxon>
        <taxon>Sar</taxon>
        <taxon>Alveolata</taxon>
        <taxon>Dinophyceae</taxon>
        <taxon>Suessiales</taxon>
        <taxon>Suessiaceae</taxon>
        <taxon>Polarella</taxon>
    </lineage>
</organism>
<keyword evidence="2" id="KW-0694">RNA-binding</keyword>
<dbReference type="InterPro" id="IPR036612">
    <property type="entry name" value="KH_dom_type_1_sf"/>
</dbReference>
<evidence type="ECO:0000313" key="4">
    <source>
        <dbReference type="EMBL" id="CAE8626057.1"/>
    </source>
</evidence>
<evidence type="ECO:0000259" key="3">
    <source>
        <dbReference type="SMART" id="SM00322"/>
    </source>
</evidence>
<feature type="domain" description="K Homology" evidence="3">
    <location>
        <begin position="122"/>
        <end position="197"/>
    </location>
</feature>
<dbReference type="SMART" id="SM00322">
    <property type="entry name" value="KH"/>
    <property type="match status" value="6"/>
</dbReference>
<feature type="domain" description="K Homology" evidence="3">
    <location>
        <begin position="523"/>
        <end position="592"/>
    </location>
</feature>
<dbReference type="CDD" id="cd00105">
    <property type="entry name" value="KH-I"/>
    <property type="match status" value="3"/>
</dbReference>
<evidence type="ECO:0000256" key="2">
    <source>
        <dbReference type="PROSITE-ProRule" id="PRU00117"/>
    </source>
</evidence>
<proteinExistence type="predicted"/>
<dbReference type="AlphaFoldDB" id="A0A813GPP2"/>
<feature type="domain" description="K Homology" evidence="3">
    <location>
        <begin position="42"/>
        <end position="118"/>
    </location>
</feature>
<keyword evidence="1" id="KW-0677">Repeat</keyword>
<dbReference type="Pfam" id="PF00013">
    <property type="entry name" value="KH_1"/>
    <property type="match status" value="6"/>
</dbReference>
<dbReference type="PANTHER" id="PTHR10288">
    <property type="entry name" value="KH DOMAIN CONTAINING RNA BINDING PROTEIN"/>
    <property type="match status" value="1"/>
</dbReference>
<dbReference type="EMBL" id="CAJNNV010028890">
    <property type="protein sequence ID" value="CAE8626057.1"/>
    <property type="molecule type" value="Genomic_DNA"/>
</dbReference>
<accession>A0A813GPP2</accession>
<dbReference type="InterPro" id="IPR004088">
    <property type="entry name" value="KH_dom_type_1"/>
</dbReference>
<keyword evidence="5" id="KW-1185">Reference proteome</keyword>